<dbReference type="CDD" id="cd00085">
    <property type="entry name" value="HNHc"/>
    <property type="match status" value="1"/>
</dbReference>
<sequence>MPTAQLSPIAIIKMPVDPSLYPDNWHSLALKVKEAAEWQCQCCGKKCYQPGEKPEGLTRSEWTADILQVHHRNHDQSDNRLSNLMSVCAACHLGLHRSRYSPVSEGQLSLW</sequence>
<accession>A0A563W225</accession>
<organism evidence="1 2">
    <name type="scientific">Hyella patelloides LEGE 07179</name>
    <dbReference type="NCBI Taxonomy" id="945734"/>
    <lineage>
        <taxon>Bacteria</taxon>
        <taxon>Bacillati</taxon>
        <taxon>Cyanobacteriota</taxon>
        <taxon>Cyanophyceae</taxon>
        <taxon>Pleurocapsales</taxon>
        <taxon>Hyellaceae</taxon>
        <taxon>Hyella</taxon>
    </lineage>
</organism>
<evidence type="ECO:0000313" key="2">
    <source>
        <dbReference type="Proteomes" id="UP000320055"/>
    </source>
</evidence>
<dbReference type="Gene3D" id="1.10.30.50">
    <property type="match status" value="1"/>
</dbReference>
<dbReference type="EMBL" id="CAACVJ010000598">
    <property type="protein sequence ID" value="VEP17720.1"/>
    <property type="molecule type" value="Genomic_DNA"/>
</dbReference>
<name>A0A563W225_9CYAN</name>
<reference evidence="1 2" key="1">
    <citation type="submission" date="2019-01" db="EMBL/GenBank/DDBJ databases">
        <authorList>
            <person name="Brito A."/>
        </authorList>
    </citation>
    <scope>NUCLEOTIDE SEQUENCE [LARGE SCALE GENOMIC DNA]</scope>
    <source>
        <strain evidence="1">1</strain>
    </source>
</reference>
<gene>
    <name evidence="1" type="ORF">H1P_6370010</name>
</gene>
<protein>
    <submittedName>
        <fullName evidence="1">Uncharacterized protein</fullName>
    </submittedName>
</protein>
<evidence type="ECO:0000313" key="1">
    <source>
        <dbReference type="EMBL" id="VEP17720.1"/>
    </source>
</evidence>
<dbReference type="Proteomes" id="UP000320055">
    <property type="component" value="Unassembled WGS sequence"/>
</dbReference>
<dbReference type="AlphaFoldDB" id="A0A563W225"/>
<dbReference type="InterPro" id="IPR003615">
    <property type="entry name" value="HNH_nuc"/>
</dbReference>
<keyword evidence="2" id="KW-1185">Reference proteome</keyword>
<proteinExistence type="predicted"/>